<evidence type="ECO:0000256" key="4">
    <source>
        <dbReference type="ARBA" id="ARBA00022912"/>
    </source>
</evidence>
<dbReference type="Pfam" id="PF00102">
    <property type="entry name" value="Y_phosphatase"/>
    <property type="match status" value="1"/>
</dbReference>
<dbReference type="InterPro" id="IPR016130">
    <property type="entry name" value="Tyr_Pase_AS"/>
</dbReference>
<keyword evidence="3" id="KW-0378">Hydrolase</keyword>
<dbReference type="InterPro" id="IPR003595">
    <property type="entry name" value="Tyr_Pase_cat"/>
</dbReference>
<dbReference type="SUPFAM" id="SSF52799">
    <property type="entry name" value="(Phosphotyrosine protein) phosphatases II"/>
    <property type="match status" value="1"/>
</dbReference>
<feature type="domain" description="Tyrosine-protein phosphatase" evidence="6">
    <location>
        <begin position="24"/>
        <end position="294"/>
    </location>
</feature>
<dbReference type="EC" id="3.1.3.48" evidence="2"/>
<feature type="compositionally biased region" description="Basic and acidic residues" evidence="5">
    <location>
        <begin position="325"/>
        <end position="343"/>
    </location>
</feature>
<evidence type="ECO:0000256" key="3">
    <source>
        <dbReference type="ARBA" id="ARBA00022801"/>
    </source>
</evidence>
<evidence type="ECO:0000313" key="9">
    <source>
        <dbReference type="Proteomes" id="UP001158576"/>
    </source>
</evidence>
<feature type="domain" description="Tyrosine specific protein phosphatases" evidence="7">
    <location>
        <begin position="208"/>
        <end position="285"/>
    </location>
</feature>
<dbReference type="SMART" id="SM00194">
    <property type="entry name" value="PTPc"/>
    <property type="match status" value="1"/>
</dbReference>
<protein>
    <recommendedName>
        <fullName evidence="2">protein-tyrosine-phosphatase</fullName>
        <ecNumber evidence="2">3.1.3.48</ecNumber>
    </recommendedName>
</protein>
<accession>A0ABN7SND3</accession>
<dbReference type="CDD" id="cd00047">
    <property type="entry name" value="PTPc"/>
    <property type="match status" value="1"/>
</dbReference>
<gene>
    <name evidence="8" type="ORF">OKIOD_LOCUS10345</name>
</gene>
<dbReference type="PROSITE" id="PS00383">
    <property type="entry name" value="TYR_PHOSPHATASE_1"/>
    <property type="match status" value="1"/>
</dbReference>
<dbReference type="Gene3D" id="3.90.190.10">
    <property type="entry name" value="Protein tyrosine phosphatase superfamily"/>
    <property type="match status" value="1"/>
</dbReference>
<dbReference type="PANTHER" id="PTHR19134">
    <property type="entry name" value="RECEPTOR-TYPE TYROSINE-PROTEIN PHOSPHATASE"/>
    <property type="match status" value="1"/>
</dbReference>
<evidence type="ECO:0000256" key="5">
    <source>
        <dbReference type="SAM" id="MobiDB-lite"/>
    </source>
</evidence>
<dbReference type="EMBL" id="OU015566">
    <property type="protein sequence ID" value="CAG5104828.1"/>
    <property type="molecule type" value="Genomic_DNA"/>
</dbReference>
<sequence>MEPTELFRSDYHKRFVHKSETDYIKEEFQFITKKGNDFNVKYNVKEATKRKNEPFNRYRDILAYDETRVKLKKVSYINANWVKGLEEREFIATQGPKPETARHFWEMVIEQKAKVVVMLCKLREINKRTGMVRNMCYDYWPLEVNSPKVIDGEESGLPSITVTVTEEQKCEGYTKRQITVTDKAGHHRKITHFQMTSWPDYGVPDRRDDVFRLINDYRTVSSNDKAPIIMHCSAGVGRTGTIIAVDRVMQMFSKNLLKKNFNVKDLVIELRKQRMKMVQSEEQYRFLYPTVYRIFFDCDPPKNFAESSSVTLPRTPQMPQKSIKRIKDTPRNSKERPTSELHTPKRKGNMRRSKSHERLDFDITDEIMSETLRKAGKKPPKRTAGIHPGRSAQQQRPAETREKQRKEELIIKTDGDYSLSSVEDLSSELKGGPGPLRQHSVKLASTLQPKQSPKMLKDTPKSKSIFSNIGNFFKKKPSSQSPKEATNISAAYRTPSPEPYLGNDPPPKSTKPKWITPEKSKSRRKKAS</sequence>
<dbReference type="Proteomes" id="UP001158576">
    <property type="component" value="Chromosome 1"/>
</dbReference>
<name>A0ABN7SND3_OIKDI</name>
<dbReference type="PROSITE" id="PS50056">
    <property type="entry name" value="TYR_PHOSPHATASE_2"/>
    <property type="match status" value="1"/>
</dbReference>
<feature type="region of interest" description="Disordered" evidence="5">
    <location>
        <begin position="444"/>
        <end position="528"/>
    </location>
</feature>
<dbReference type="InterPro" id="IPR050348">
    <property type="entry name" value="Protein-Tyr_Phosphatase"/>
</dbReference>
<organism evidence="8 9">
    <name type="scientific">Oikopleura dioica</name>
    <name type="common">Tunicate</name>
    <dbReference type="NCBI Taxonomy" id="34765"/>
    <lineage>
        <taxon>Eukaryota</taxon>
        <taxon>Metazoa</taxon>
        <taxon>Chordata</taxon>
        <taxon>Tunicata</taxon>
        <taxon>Appendicularia</taxon>
        <taxon>Copelata</taxon>
        <taxon>Oikopleuridae</taxon>
        <taxon>Oikopleura</taxon>
    </lineage>
</organism>
<dbReference type="SMART" id="SM00404">
    <property type="entry name" value="PTPc_motif"/>
    <property type="match status" value="1"/>
</dbReference>
<keyword evidence="9" id="KW-1185">Reference proteome</keyword>
<evidence type="ECO:0000256" key="1">
    <source>
        <dbReference type="ARBA" id="ARBA00009580"/>
    </source>
</evidence>
<feature type="region of interest" description="Disordered" evidence="5">
    <location>
        <begin position="306"/>
        <end position="406"/>
    </location>
</feature>
<dbReference type="InterPro" id="IPR000387">
    <property type="entry name" value="Tyr_Pase_dom"/>
</dbReference>
<feature type="compositionally biased region" description="Basic residues" evidence="5">
    <location>
        <begin position="344"/>
        <end position="355"/>
    </location>
</feature>
<evidence type="ECO:0000256" key="2">
    <source>
        <dbReference type="ARBA" id="ARBA00013064"/>
    </source>
</evidence>
<dbReference type="InterPro" id="IPR000242">
    <property type="entry name" value="PTP_cat"/>
</dbReference>
<proteinExistence type="inferred from homology"/>
<dbReference type="InterPro" id="IPR029021">
    <property type="entry name" value="Prot-tyrosine_phosphatase-like"/>
</dbReference>
<evidence type="ECO:0000259" key="6">
    <source>
        <dbReference type="PROSITE" id="PS50055"/>
    </source>
</evidence>
<dbReference type="PANTHER" id="PTHR19134:SF449">
    <property type="entry name" value="TYROSINE-PROTEIN PHOSPHATASE 1"/>
    <property type="match status" value="1"/>
</dbReference>
<dbReference type="PRINTS" id="PR00700">
    <property type="entry name" value="PRTYPHPHTASE"/>
</dbReference>
<reference evidence="8 9" key="1">
    <citation type="submission" date="2021-04" db="EMBL/GenBank/DDBJ databases">
        <authorList>
            <person name="Bliznina A."/>
        </authorList>
    </citation>
    <scope>NUCLEOTIDE SEQUENCE [LARGE SCALE GENOMIC DNA]</scope>
</reference>
<comment type="similarity">
    <text evidence="1">Belongs to the protein-tyrosine phosphatase family.</text>
</comment>
<feature type="compositionally biased region" description="Polar residues" evidence="5">
    <location>
        <begin position="306"/>
        <end position="320"/>
    </location>
</feature>
<keyword evidence="4" id="KW-0904">Protein phosphatase</keyword>
<evidence type="ECO:0000313" key="8">
    <source>
        <dbReference type="EMBL" id="CAG5104828.1"/>
    </source>
</evidence>
<dbReference type="PROSITE" id="PS50055">
    <property type="entry name" value="TYR_PHOSPHATASE_PTP"/>
    <property type="match status" value="1"/>
</dbReference>
<evidence type="ECO:0000259" key="7">
    <source>
        <dbReference type="PROSITE" id="PS50056"/>
    </source>
</evidence>